<accession>A0AAV4PLZ2</accession>
<evidence type="ECO:0000313" key="1">
    <source>
        <dbReference type="EMBL" id="GIX96806.1"/>
    </source>
</evidence>
<sequence>LSHDCSNKNYLIDDSKKKSFEFVQLFPFLQNDTLPSKFRRYREECLSMRRRRSAQWKREEANIRNIFILSARFDSARPRIEKNPE</sequence>
<organism evidence="1 2">
    <name type="scientific">Caerostris extrusa</name>
    <name type="common">Bark spider</name>
    <name type="synonym">Caerostris bankana</name>
    <dbReference type="NCBI Taxonomy" id="172846"/>
    <lineage>
        <taxon>Eukaryota</taxon>
        <taxon>Metazoa</taxon>
        <taxon>Ecdysozoa</taxon>
        <taxon>Arthropoda</taxon>
        <taxon>Chelicerata</taxon>
        <taxon>Arachnida</taxon>
        <taxon>Araneae</taxon>
        <taxon>Araneomorphae</taxon>
        <taxon>Entelegynae</taxon>
        <taxon>Araneoidea</taxon>
        <taxon>Araneidae</taxon>
        <taxon>Caerostris</taxon>
    </lineage>
</organism>
<evidence type="ECO:0008006" key="3">
    <source>
        <dbReference type="Google" id="ProtNLM"/>
    </source>
</evidence>
<reference evidence="1 2" key="1">
    <citation type="submission" date="2021-06" db="EMBL/GenBank/DDBJ databases">
        <title>Caerostris extrusa draft genome.</title>
        <authorList>
            <person name="Kono N."/>
            <person name="Arakawa K."/>
        </authorList>
    </citation>
    <scope>NUCLEOTIDE SEQUENCE [LARGE SCALE GENOMIC DNA]</scope>
</reference>
<gene>
    <name evidence="1" type="ORF">CEXT_144361</name>
</gene>
<keyword evidence="2" id="KW-1185">Reference proteome</keyword>
<dbReference type="Proteomes" id="UP001054945">
    <property type="component" value="Unassembled WGS sequence"/>
</dbReference>
<feature type="non-terminal residue" evidence="1">
    <location>
        <position position="1"/>
    </location>
</feature>
<evidence type="ECO:0000313" key="2">
    <source>
        <dbReference type="Proteomes" id="UP001054945"/>
    </source>
</evidence>
<proteinExistence type="predicted"/>
<protein>
    <recommendedName>
        <fullName evidence="3">Ycf1</fullName>
    </recommendedName>
</protein>
<name>A0AAV4PLZ2_CAEEX</name>
<dbReference type="AlphaFoldDB" id="A0AAV4PLZ2"/>
<dbReference type="EMBL" id="BPLR01004698">
    <property type="protein sequence ID" value="GIX96806.1"/>
    <property type="molecule type" value="Genomic_DNA"/>
</dbReference>
<comment type="caution">
    <text evidence="1">The sequence shown here is derived from an EMBL/GenBank/DDBJ whole genome shotgun (WGS) entry which is preliminary data.</text>
</comment>